<dbReference type="EMBL" id="BJLJ01000001">
    <property type="protein sequence ID" value="GEA65987.1"/>
    <property type="molecule type" value="Genomic_DNA"/>
</dbReference>
<reference evidence="2 3" key="1">
    <citation type="submission" date="2019-06" db="EMBL/GenBank/DDBJ databases">
        <title>Whole genome shotgun sequence of Acinetobacter pittii NBRC 110514.</title>
        <authorList>
            <person name="Hosoyama A."/>
            <person name="Uohara A."/>
            <person name="Ohji S."/>
            <person name="Ichikawa N."/>
        </authorList>
    </citation>
    <scope>NUCLEOTIDE SEQUENCE [LARGE SCALE GENOMIC DNA]</scope>
    <source>
        <strain evidence="2 3">NBRC 110514</strain>
    </source>
</reference>
<dbReference type="InterPro" id="IPR000182">
    <property type="entry name" value="GNAT_dom"/>
</dbReference>
<dbReference type="Gene3D" id="3.40.630.30">
    <property type="match status" value="1"/>
</dbReference>
<sequence length="182" mass="21015">MKNLFSIETDRLILSDLTEADKNFIFELFSNSSVLEFYDLKAFTLLEEAEALIEKMHKKWNQQLGFRHAIRLKKDGTILGTCGVNTIKQIGDDFAVVIGYELHPNAWGKGYMQEALVGLIQYLKQERLFQKQIKYVWAEIFEQNIRSQQVVQKLGFELIGDTANKTSNNLSASLLKFELKLF</sequence>
<gene>
    <name evidence="2" type="ORF">PA3_01450</name>
</gene>
<dbReference type="Pfam" id="PF13302">
    <property type="entry name" value="Acetyltransf_3"/>
    <property type="match status" value="1"/>
</dbReference>
<dbReference type="GO" id="GO:0016747">
    <property type="term" value="F:acyltransferase activity, transferring groups other than amino-acyl groups"/>
    <property type="evidence" value="ECO:0007669"/>
    <property type="project" value="InterPro"/>
</dbReference>
<organism evidence="2 3">
    <name type="scientific">Acinetobacter pittii</name>
    <name type="common">Acinetobacter genomosp. 3</name>
    <dbReference type="NCBI Taxonomy" id="48296"/>
    <lineage>
        <taxon>Bacteria</taxon>
        <taxon>Pseudomonadati</taxon>
        <taxon>Pseudomonadota</taxon>
        <taxon>Gammaproteobacteria</taxon>
        <taxon>Moraxellales</taxon>
        <taxon>Moraxellaceae</taxon>
        <taxon>Acinetobacter</taxon>
        <taxon>Acinetobacter calcoaceticus/baumannii complex</taxon>
    </lineage>
</organism>
<evidence type="ECO:0000313" key="2">
    <source>
        <dbReference type="EMBL" id="GEA65987.1"/>
    </source>
</evidence>
<dbReference type="AlphaFoldDB" id="A0A4Y3J3C1"/>
<evidence type="ECO:0000313" key="3">
    <source>
        <dbReference type="Proteomes" id="UP000317717"/>
    </source>
</evidence>
<proteinExistence type="predicted"/>
<dbReference type="InterPro" id="IPR016181">
    <property type="entry name" value="Acyl_CoA_acyltransferase"/>
</dbReference>
<accession>A0A4Y3J3C1</accession>
<comment type="caution">
    <text evidence="2">The sequence shown here is derived from an EMBL/GenBank/DDBJ whole genome shotgun (WGS) entry which is preliminary data.</text>
</comment>
<dbReference type="PROSITE" id="PS51186">
    <property type="entry name" value="GNAT"/>
    <property type="match status" value="1"/>
</dbReference>
<dbReference type="RefSeq" id="WP_141314149.1">
    <property type="nucleotide sequence ID" value="NZ_BJLJ01000001.1"/>
</dbReference>
<dbReference type="Proteomes" id="UP000317717">
    <property type="component" value="Unassembled WGS sequence"/>
</dbReference>
<name>A0A4Y3J3C1_ACIPI</name>
<dbReference type="InterPro" id="IPR051531">
    <property type="entry name" value="N-acetyltransferase"/>
</dbReference>
<keyword evidence="2" id="KW-0808">Transferase</keyword>
<feature type="domain" description="N-acetyltransferase" evidence="1">
    <location>
        <begin position="12"/>
        <end position="180"/>
    </location>
</feature>
<dbReference type="PANTHER" id="PTHR43792">
    <property type="entry name" value="GNAT FAMILY, PUTATIVE (AFU_ORTHOLOGUE AFUA_3G00765)-RELATED-RELATED"/>
    <property type="match status" value="1"/>
</dbReference>
<dbReference type="SUPFAM" id="SSF55729">
    <property type="entry name" value="Acyl-CoA N-acyltransferases (Nat)"/>
    <property type="match status" value="1"/>
</dbReference>
<evidence type="ECO:0000259" key="1">
    <source>
        <dbReference type="PROSITE" id="PS51186"/>
    </source>
</evidence>
<protein>
    <submittedName>
        <fullName evidence="2">N-acetyltransferase</fullName>
    </submittedName>
</protein>